<proteinExistence type="predicted"/>
<dbReference type="GO" id="GO:0010468">
    <property type="term" value="P:regulation of gene expression"/>
    <property type="evidence" value="ECO:0007669"/>
    <property type="project" value="TreeGrafter"/>
</dbReference>
<dbReference type="PROSITE" id="PS00028">
    <property type="entry name" value="ZINC_FINGER_C2H2_1"/>
    <property type="match status" value="2"/>
</dbReference>
<evidence type="ECO:0000313" key="4">
    <source>
        <dbReference type="EMBL" id="KAJ1519868.1"/>
    </source>
</evidence>
<dbReference type="Gene3D" id="3.30.160.60">
    <property type="entry name" value="Classic Zinc Finger"/>
    <property type="match status" value="2"/>
</dbReference>
<evidence type="ECO:0000256" key="1">
    <source>
        <dbReference type="PROSITE-ProRule" id="PRU00042"/>
    </source>
</evidence>
<dbReference type="AlphaFoldDB" id="A0AAV7X1U1"/>
<evidence type="ECO:0000313" key="5">
    <source>
        <dbReference type="Proteomes" id="UP001075354"/>
    </source>
</evidence>
<dbReference type="PANTHER" id="PTHR16515">
    <property type="entry name" value="PR DOMAIN ZINC FINGER PROTEIN"/>
    <property type="match status" value="1"/>
</dbReference>
<dbReference type="InterPro" id="IPR013087">
    <property type="entry name" value="Znf_C2H2_type"/>
</dbReference>
<dbReference type="SUPFAM" id="SSF57667">
    <property type="entry name" value="beta-beta-alpha zinc fingers"/>
    <property type="match status" value="1"/>
</dbReference>
<sequence>MDHLGVLDLRYGKTRFSEDSDAPSHSTTHGDALDLSISKSNNEIDQVTISTIEAFSLRPTVITPNQQFTPNRIISQRSRWNYRSHPSIDSDSSFESEQENDCTNSPSCVPPKSIDNVEALWFTSTGRYKRRISLSSSDFPDLSQTDTENDSEAGDSSLSLGFYKELPALTANVSIDKKRFLELSSCEAEIIDPEDIQSEFKSNEIEVEKNDDHDAQDSSLQYFKETYLEELLSMQQNDSKKIKGDLSAGIQERAKKYIKEIRKTKSDMHVPSALNLEMDGTKKQLCVKCNDEFYSVAALLQHLMTHSSRNPGEKLIKCPVCTRRFSTLTTLEVHIQRLHTGDMKYVCQVCEAPFKFSTHLRKHMVTSRCAKGTKKSAQLSP</sequence>
<keyword evidence="5" id="KW-1185">Reference proteome</keyword>
<dbReference type="PROSITE" id="PS50157">
    <property type="entry name" value="ZINC_FINGER_C2H2_2"/>
    <property type="match status" value="2"/>
</dbReference>
<name>A0AAV7X1U1_9NEOP</name>
<dbReference type="GO" id="GO:0008270">
    <property type="term" value="F:zinc ion binding"/>
    <property type="evidence" value="ECO:0007669"/>
    <property type="project" value="UniProtKB-KW"/>
</dbReference>
<dbReference type="InterPro" id="IPR036236">
    <property type="entry name" value="Znf_C2H2_sf"/>
</dbReference>
<dbReference type="InterPro" id="IPR050331">
    <property type="entry name" value="Zinc_finger"/>
</dbReference>
<dbReference type="SMART" id="SM00355">
    <property type="entry name" value="ZnF_C2H2"/>
    <property type="match status" value="3"/>
</dbReference>
<dbReference type="PANTHER" id="PTHR16515:SF20">
    <property type="entry name" value="PR DOMAIN ZINC FINGER PROTEIN 12"/>
    <property type="match status" value="1"/>
</dbReference>
<organism evidence="4 5">
    <name type="scientific">Megalurothrips usitatus</name>
    <name type="common">bean blossom thrips</name>
    <dbReference type="NCBI Taxonomy" id="439358"/>
    <lineage>
        <taxon>Eukaryota</taxon>
        <taxon>Metazoa</taxon>
        <taxon>Ecdysozoa</taxon>
        <taxon>Arthropoda</taxon>
        <taxon>Hexapoda</taxon>
        <taxon>Insecta</taxon>
        <taxon>Pterygota</taxon>
        <taxon>Neoptera</taxon>
        <taxon>Paraneoptera</taxon>
        <taxon>Thysanoptera</taxon>
        <taxon>Terebrantia</taxon>
        <taxon>Thripoidea</taxon>
        <taxon>Thripidae</taxon>
        <taxon>Megalurothrips</taxon>
    </lineage>
</organism>
<dbReference type="EMBL" id="JAPTSV010000015">
    <property type="protein sequence ID" value="KAJ1519868.1"/>
    <property type="molecule type" value="Genomic_DNA"/>
</dbReference>
<dbReference type="GO" id="GO:0005634">
    <property type="term" value="C:nucleus"/>
    <property type="evidence" value="ECO:0007669"/>
    <property type="project" value="TreeGrafter"/>
</dbReference>
<feature type="domain" description="C2H2-type" evidence="3">
    <location>
        <begin position="316"/>
        <end position="344"/>
    </location>
</feature>
<keyword evidence="1" id="KW-0479">Metal-binding</keyword>
<dbReference type="Pfam" id="PF00096">
    <property type="entry name" value="zf-C2H2"/>
    <property type="match status" value="2"/>
</dbReference>
<evidence type="ECO:0000259" key="3">
    <source>
        <dbReference type="PROSITE" id="PS50157"/>
    </source>
</evidence>
<keyword evidence="1" id="KW-0863">Zinc-finger</keyword>
<protein>
    <recommendedName>
        <fullName evidence="3">C2H2-type domain-containing protein</fullName>
    </recommendedName>
</protein>
<gene>
    <name evidence="4" type="ORF">ONE63_004110</name>
</gene>
<dbReference type="GO" id="GO:0022008">
    <property type="term" value="P:neurogenesis"/>
    <property type="evidence" value="ECO:0007669"/>
    <property type="project" value="TreeGrafter"/>
</dbReference>
<accession>A0AAV7X1U1</accession>
<reference evidence="4" key="1">
    <citation type="submission" date="2022-12" db="EMBL/GenBank/DDBJ databases">
        <title>Chromosome-level genome assembly of the bean flower thrips Megalurothrips usitatus.</title>
        <authorList>
            <person name="Ma L."/>
            <person name="Liu Q."/>
            <person name="Li H."/>
            <person name="Cai W."/>
        </authorList>
    </citation>
    <scope>NUCLEOTIDE SEQUENCE</scope>
    <source>
        <strain evidence="4">Cailab_2022a</strain>
    </source>
</reference>
<evidence type="ECO:0000256" key="2">
    <source>
        <dbReference type="SAM" id="MobiDB-lite"/>
    </source>
</evidence>
<feature type="region of interest" description="Disordered" evidence="2">
    <location>
        <begin position="85"/>
        <end position="109"/>
    </location>
</feature>
<feature type="domain" description="C2H2-type" evidence="3">
    <location>
        <begin position="284"/>
        <end position="311"/>
    </location>
</feature>
<comment type="caution">
    <text evidence="4">The sequence shown here is derived from an EMBL/GenBank/DDBJ whole genome shotgun (WGS) entry which is preliminary data.</text>
</comment>
<dbReference type="Proteomes" id="UP001075354">
    <property type="component" value="Chromosome 15"/>
</dbReference>
<keyword evidence="1" id="KW-0862">Zinc</keyword>